<accession>A0A165ELT0</accession>
<gene>
    <name evidence="8" type="ORF">LAESUDRAFT_124198</name>
</gene>
<evidence type="ECO:0000256" key="4">
    <source>
        <dbReference type="ARBA" id="ARBA00023054"/>
    </source>
</evidence>
<proteinExistence type="predicted"/>
<evidence type="ECO:0000259" key="7">
    <source>
        <dbReference type="Pfam" id="PF10495"/>
    </source>
</evidence>
<dbReference type="InterPro" id="IPR019528">
    <property type="entry name" value="PACT_domain"/>
</dbReference>
<dbReference type="Pfam" id="PF10495">
    <property type="entry name" value="PACT_coil_coil"/>
    <property type="match status" value="1"/>
</dbReference>
<keyword evidence="9" id="KW-1185">Reference proteome</keyword>
<dbReference type="OrthoDB" id="2020852at2759"/>
<dbReference type="GO" id="GO:0005737">
    <property type="term" value="C:cytoplasm"/>
    <property type="evidence" value="ECO:0007669"/>
    <property type="project" value="UniProtKB-ARBA"/>
</dbReference>
<feature type="domain" description="Pericentrin/AKAP-450 centrosomal targeting" evidence="7">
    <location>
        <begin position="231"/>
        <end position="304"/>
    </location>
</feature>
<evidence type="ECO:0000256" key="1">
    <source>
        <dbReference type="ARBA" id="ARBA00004267"/>
    </source>
</evidence>
<keyword evidence="5" id="KW-0206">Cytoskeleton</keyword>
<evidence type="ECO:0000256" key="6">
    <source>
        <dbReference type="SAM" id="MobiDB-lite"/>
    </source>
</evidence>
<dbReference type="RefSeq" id="XP_040765063.1">
    <property type="nucleotide sequence ID" value="XM_040901260.1"/>
</dbReference>
<keyword evidence="4" id="KW-0175">Coiled coil</keyword>
<name>A0A165ELT0_9APHY</name>
<keyword evidence="2" id="KW-0963">Cytoplasm</keyword>
<protein>
    <recommendedName>
        <fullName evidence="7">Pericentrin/AKAP-450 centrosomal targeting domain-containing protein</fullName>
    </recommendedName>
</protein>
<evidence type="ECO:0000256" key="3">
    <source>
        <dbReference type="ARBA" id="ARBA00022553"/>
    </source>
</evidence>
<dbReference type="GO" id="GO:0005815">
    <property type="term" value="C:microtubule organizing center"/>
    <property type="evidence" value="ECO:0007669"/>
    <property type="project" value="UniProtKB-SubCell"/>
</dbReference>
<dbReference type="InParanoid" id="A0A165ELT0"/>
<organism evidence="8 9">
    <name type="scientific">Laetiporus sulphureus 93-53</name>
    <dbReference type="NCBI Taxonomy" id="1314785"/>
    <lineage>
        <taxon>Eukaryota</taxon>
        <taxon>Fungi</taxon>
        <taxon>Dikarya</taxon>
        <taxon>Basidiomycota</taxon>
        <taxon>Agaricomycotina</taxon>
        <taxon>Agaricomycetes</taxon>
        <taxon>Polyporales</taxon>
        <taxon>Laetiporus</taxon>
    </lineage>
</organism>
<dbReference type="STRING" id="1314785.A0A165ELT0"/>
<dbReference type="GeneID" id="63818292"/>
<sequence length="304" mass="35308">MHCPNFPIAGAITQKADMLQKKVAQNAEIIEQLRQERSLLMADFKQLQQHYSEVSEHAKKLREEHAASQTTHDERRHQLDLRLLEIEELKQALSAQADELQRAESEKKRIAAEKSDVARSVAELEADLQRVKKNAEEFGRDLQLLRAQKERLEEEKKHEQLRAERAQKQSQTQIRLLKEELESRREQAKIVDQQSRNHVCAADEQQVATMKSQHNKECKGLLVQIHYLKAKFTRESTLRSDLGYQKHYLLVLLARFERDEQKILAAIARIGFPSAELPVVVPKRRKLKSVLISVLFLASKRYMA</sequence>
<evidence type="ECO:0000256" key="5">
    <source>
        <dbReference type="ARBA" id="ARBA00023212"/>
    </source>
</evidence>
<dbReference type="Proteomes" id="UP000076871">
    <property type="component" value="Unassembled WGS sequence"/>
</dbReference>
<dbReference type="EMBL" id="KV427620">
    <property type="protein sequence ID" value="KZT07323.1"/>
    <property type="molecule type" value="Genomic_DNA"/>
</dbReference>
<evidence type="ECO:0000313" key="9">
    <source>
        <dbReference type="Proteomes" id="UP000076871"/>
    </source>
</evidence>
<keyword evidence="3" id="KW-0597">Phosphoprotein</keyword>
<feature type="region of interest" description="Disordered" evidence="6">
    <location>
        <begin position="55"/>
        <end position="75"/>
    </location>
</feature>
<evidence type="ECO:0000313" key="8">
    <source>
        <dbReference type="EMBL" id="KZT07323.1"/>
    </source>
</evidence>
<evidence type="ECO:0000256" key="2">
    <source>
        <dbReference type="ARBA" id="ARBA00022490"/>
    </source>
</evidence>
<reference evidence="8 9" key="1">
    <citation type="journal article" date="2016" name="Mol. Biol. Evol.">
        <title>Comparative Genomics of Early-Diverging Mushroom-Forming Fungi Provides Insights into the Origins of Lignocellulose Decay Capabilities.</title>
        <authorList>
            <person name="Nagy L.G."/>
            <person name="Riley R."/>
            <person name="Tritt A."/>
            <person name="Adam C."/>
            <person name="Daum C."/>
            <person name="Floudas D."/>
            <person name="Sun H."/>
            <person name="Yadav J.S."/>
            <person name="Pangilinan J."/>
            <person name="Larsson K.H."/>
            <person name="Matsuura K."/>
            <person name="Barry K."/>
            <person name="Labutti K."/>
            <person name="Kuo R."/>
            <person name="Ohm R.A."/>
            <person name="Bhattacharya S.S."/>
            <person name="Shirouzu T."/>
            <person name="Yoshinaga Y."/>
            <person name="Martin F.M."/>
            <person name="Grigoriev I.V."/>
            <person name="Hibbett D.S."/>
        </authorList>
    </citation>
    <scope>NUCLEOTIDE SEQUENCE [LARGE SCALE GENOMIC DNA]</scope>
    <source>
        <strain evidence="8 9">93-53</strain>
    </source>
</reference>
<dbReference type="AlphaFoldDB" id="A0A165ELT0"/>
<comment type="subcellular location">
    <subcellularLocation>
        <location evidence="1">Cytoplasm</location>
        <location evidence="1">Cytoskeleton</location>
        <location evidence="1">Microtubule organizing center</location>
    </subcellularLocation>
</comment>